<gene>
    <name evidence="1" type="ORF">pdam_00025382</name>
</gene>
<proteinExistence type="predicted"/>
<evidence type="ECO:0000313" key="2">
    <source>
        <dbReference type="Proteomes" id="UP000275408"/>
    </source>
</evidence>
<name>A0A3M6TZM0_POCDA</name>
<sequence>MIHWMIVRLCNNETAWRSTGLYKFAEVSKEDIVEWVKFNFFEYLLPLDPRFTFFEGTLSLPLDFAFYLGYDVTTAGFPHDPGPLAKLDPVGFMDYAISPCDFRSTKESTAETTHVVGSLNQVWTNSAPLT</sequence>
<accession>A0A3M6TZM0</accession>
<dbReference type="AlphaFoldDB" id="A0A3M6TZM0"/>
<reference evidence="1 2" key="1">
    <citation type="journal article" date="2018" name="Sci. Rep.">
        <title>Comparative analysis of the Pocillopora damicornis genome highlights role of immune system in coral evolution.</title>
        <authorList>
            <person name="Cunning R."/>
            <person name="Bay R.A."/>
            <person name="Gillette P."/>
            <person name="Baker A.C."/>
            <person name="Traylor-Knowles N."/>
        </authorList>
    </citation>
    <scope>NUCLEOTIDE SEQUENCE [LARGE SCALE GENOMIC DNA]</scope>
    <source>
        <strain evidence="1">RSMAS</strain>
        <tissue evidence="1">Whole animal</tissue>
    </source>
</reference>
<evidence type="ECO:0000313" key="1">
    <source>
        <dbReference type="EMBL" id="RMX46806.1"/>
    </source>
</evidence>
<comment type="caution">
    <text evidence="1">The sequence shown here is derived from an EMBL/GenBank/DDBJ whole genome shotgun (WGS) entry which is preliminary data.</text>
</comment>
<dbReference type="EMBL" id="RCHS01002560">
    <property type="protein sequence ID" value="RMX46806.1"/>
    <property type="molecule type" value="Genomic_DNA"/>
</dbReference>
<organism evidence="1 2">
    <name type="scientific">Pocillopora damicornis</name>
    <name type="common">Cauliflower coral</name>
    <name type="synonym">Millepora damicornis</name>
    <dbReference type="NCBI Taxonomy" id="46731"/>
    <lineage>
        <taxon>Eukaryota</taxon>
        <taxon>Metazoa</taxon>
        <taxon>Cnidaria</taxon>
        <taxon>Anthozoa</taxon>
        <taxon>Hexacorallia</taxon>
        <taxon>Scleractinia</taxon>
        <taxon>Astrocoeniina</taxon>
        <taxon>Pocilloporidae</taxon>
        <taxon>Pocillopora</taxon>
    </lineage>
</organism>
<dbReference type="Proteomes" id="UP000275408">
    <property type="component" value="Unassembled WGS sequence"/>
</dbReference>
<keyword evidence="2" id="KW-1185">Reference proteome</keyword>
<protein>
    <submittedName>
        <fullName evidence="1">Uncharacterized protein</fullName>
    </submittedName>
</protein>